<evidence type="ECO:0000256" key="7">
    <source>
        <dbReference type="ARBA" id="ARBA00022989"/>
    </source>
</evidence>
<dbReference type="PROSITE" id="PS00457">
    <property type="entry name" value="NA_SOLUT_SYMP_2"/>
    <property type="match status" value="1"/>
</dbReference>
<evidence type="ECO:0000256" key="12">
    <source>
        <dbReference type="SAM" id="Phobius"/>
    </source>
</evidence>
<dbReference type="GO" id="GO:0015293">
    <property type="term" value="F:symporter activity"/>
    <property type="evidence" value="ECO:0007669"/>
    <property type="project" value="UniProtKB-KW"/>
</dbReference>
<comment type="subcellular location">
    <subcellularLocation>
        <location evidence="1">Cell membrane</location>
        <topology evidence="1">Multi-pass membrane protein</topology>
    </subcellularLocation>
</comment>
<feature type="transmembrane region" description="Helical" evidence="12">
    <location>
        <begin position="46"/>
        <end position="69"/>
    </location>
</feature>
<dbReference type="PANTHER" id="PTHR48086:SF6">
    <property type="entry name" value="CATION_ACETATE SYMPORTER ACTP"/>
    <property type="match status" value="1"/>
</dbReference>
<evidence type="ECO:0000256" key="6">
    <source>
        <dbReference type="ARBA" id="ARBA00022847"/>
    </source>
</evidence>
<feature type="transmembrane region" description="Helical" evidence="12">
    <location>
        <begin position="433"/>
        <end position="454"/>
    </location>
</feature>
<evidence type="ECO:0000256" key="1">
    <source>
        <dbReference type="ARBA" id="ARBA00004651"/>
    </source>
</evidence>
<dbReference type="InterPro" id="IPR050277">
    <property type="entry name" value="Sodium:Solute_Symporter"/>
</dbReference>
<reference evidence="13 14" key="1">
    <citation type="submission" date="2020-04" db="EMBL/GenBank/DDBJ databases">
        <title>MicrobeNet Type strains.</title>
        <authorList>
            <person name="Nicholson A.C."/>
        </authorList>
    </citation>
    <scope>NUCLEOTIDE SEQUENCE [LARGE SCALE GENOMIC DNA]</scope>
    <source>
        <strain evidence="13 14">ATCC BAA-14</strain>
    </source>
</reference>
<name>A0A846WGI4_9ACTN</name>
<feature type="transmembrane region" description="Helical" evidence="12">
    <location>
        <begin position="184"/>
        <end position="204"/>
    </location>
</feature>
<dbReference type="GO" id="GO:0006811">
    <property type="term" value="P:monoatomic ion transport"/>
    <property type="evidence" value="ECO:0007669"/>
    <property type="project" value="UniProtKB-KW"/>
</dbReference>
<keyword evidence="9" id="KW-0406">Ion transport</keyword>
<dbReference type="PANTHER" id="PTHR48086">
    <property type="entry name" value="SODIUM/PROLINE SYMPORTER-RELATED"/>
    <property type="match status" value="1"/>
</dbReference>
<feature type="transmembrane region" description="Helical" evidence="12">
    <location>
        <begin position="306"/>
        <end position="328"/>
    </location>
</feature>
<keyword evidence="10 12" id="KW-0472">Membrane</keyword>
<dbReference type="Gene3D" id="1.20.1730.10">
    <property type="entry name" value="Sodium/glucose cotransporter"/>
    <property type="match status" value="1"/>
</dbReference>
<sequence>MSGTILTAFALVAAALATIVIGAYGGRFARTTSDFLVASRSVGSRWNAAAVSGEYLSAASFLGVAGLVAKYGADALWYPVGFTAGYLGLLLFVAAPLRRSGAYTVPDFAEFRLSSRPARQTAMLVVVVVCVLYLIPQFQGAGLTLNILLGVPVWVGAVAVGVIVIVNVVGGGMRSITFVQAFQYWLKLTAIGVPALALVIVFLAHREPVGEPAPPRVDVATTVDITTDTVLSVPETAGVHVTGTIDGSHVDDAAFRAPGEYTLSSGSTIRLDAGAATPVVAGAPTTGASWVAPGGGLGGNHPLYQVYSIIIATFLGTMGLPHVLVRFYTNPDGRSARRTALTVIALLGLFYLFPMVLGVFARLYVPQLLITGTSDAAVLLLPSAAIGGVAGQLLAALVAAGAIAAFLATSSGLLVSVAGAISTDVLRGRIRDFRVAAVIGGVIPIVFSVAATSLELSRTVGLVFAVAASTLCPLLILGIWWRRLTPAGAITGMLVGGLSSGTATSLAIAGGIGDTSLGGWPAVIVGFPAAVTVPLAFATMMLVSLATRTRVPGDLSRTFARMHVPERVGMGVERLPRDGAAQ</sequence>
<gene>
    <name evidence="13" type="ORF">HGA05_00755</name>
</gene>
<feature type="transmembrane region" description="Helical" evidence="12">
    <location>
        <begin position="393"/>
        <end position="421"/>
    </location>
</feature>
<feature type="transmembrane region" description="Helical" evidence="12">
    <location>
        <begin position="75"/>
        <end position="97"/>
    </location>
</feature>
<feature type="transmembrane region" description="Helical" evidence="12">
    <location>
        <begin position="460"/>
        <end position="481"/>
    </location>
</feature>
<keyword evidence="3" id="KW-0813">Transport</keyword>
<comment type="caution">
    <text evidence="13">The sequence shown here is derived from an EMBL/GenBank/DDBJ whole genome shotgun (WGS) entry which is preliminary data.</text>
</comment>
<dbReference type="GO" id="GO:0015123">
    <property type="term" value="F:acetate transmembrane transporter activity"/>
    <property type="evidence" value="ECO:0007669"/>
    <property type="project" value="TreeGrafter"/>
</dbReference>
<evidence type="ECO:0000313" key="13">
    <source>
        <dbReference type="EMBL" id="NKY00109.1"/>
    </source>
</evidence>
<keyword evidence="7 12" id="KW-1133">Transmembrane helix</keyword>
<evidence type="ECO:0000256" key="10">
    <source>
        <dbReference type="ARBA" id="ARBA00023136"/>
    </source>
</evidence>
<dbReference type="InterPro" id="IPR018212">
    <property type="entry name" value="Na/solute_symporter_CS"/>
</dbReference>
<proteinExistence type="inferred from homology"/>
<keyword evidence="6" id="KW-0769">Symport</keyword>
<evidence type="ECO:0000256" key="9">
    <source>
        <dbReference type="ARBA" id="ARBA00023065"/>
    </source>
</evidence>
<dbReference type="GO" id="GO:0006847">
    <property type="term" value="P:plasma membrane acetate transport"/>
    <property type="evidence" value="ECO:0007669"/>
    <property type="project" value="TreeGrafter"/>
</dbReference>
<organism evidence="13 14">
    <name type="scientific">Gordonia polyisoprenivorans</name>
    <dbReference type="NCBI Taxonomy" id="84595"/>
    <lineage>
        <taxon>Bacteria</taxon>
        <taxon>Bacillati</taxon>
        <taxon>Actinomycetota</taxon>
        <taxon>Actinomycetes</taxon>
        <taxon>Mycobacteriales</taxon>
        <taxon>Gordoniaceae</taxon>
        <taxon>Gordonia</taxon>
    </lineage>
</organism>
<dbReference type="PROSITE" id="PS50283">
    <property type="entry name" value="NA_SOLUT_SYMP_3"/>
    <property type="match status" value="1"/>
</dbReference>
<dbReference type="EMBL" id="JAAXPC010000001">
    <property type="protein sequence ID" value="NKY00109.1"/>
    <property type="molecule type" value="Genomic_DNA"/>
</dbReference>
<dbReference type="CDD" id="cd11480">
    <property type="entry name" value="SLC5sbd_u4"/>
    <property type="match status" value="1"/>
</dbReference>
<evidence type="ECO:0000313" key="14">
    <source>
        <dbReference type="Proteomes" id="UP000563898"/>
    </source>
</evidence>
<dbReference type="RefSeq" id="WP_006372453.1">
    <property type="nucleotide sequence ID" value="NZ_JAAXPC010000001.1"/>
</dbReference>
<dbReference type="InterPro" id="IPR001734">
    <property type="entry name" value="Na/solute_symporter"/>
</dbReference>
<comment type="similarity">
    <text evidence="2 11">Belongs to the sodium:solute symporter (SSF) (TC 2.A.21) family.</text>
</comment>
<evidence type="ECO:0000256" key="3">
    <source>
        <dbReference type="ARBA" id="ARBA00022448"/>
    </source>
</evidence>
<protein>
    <submittedName>
        <fullName evidence="13">Cation acetate symporter</fullName>
    </submittedName>
</protein>
<feature type="transmembrane region" description="Helical" evidence="12">
    <location>
        <begin position="340"/>
        <end position="365"/>
    </location>
</feature>
<feature type="transmembrane region" description="Helical" evidence="12">
    <location>
        <begin position="147"/>
        <end position="172"/>
    </location>
</feature>
<keyword evidence="8" id="KW-0915">Sodium</keyword>
<feature type="transmembrane region" description="Helical" evidence="12">
    <location>
        <begin position="519"/>
        <end position="543"/>
    </location>
</feature>
<evidence type="ECO:0000256" key="5">
    <source>
        <dbReference type="ARBA" id="ARBA00022692"/>
    </source>
</evidence>
<feature type="transmembrane region" description="Helical" evidence="12">
    <location>
        <begin position="6"/>
        <end position="25"/>
    </location>
</feature>
<feature type="transmembrane region" description="Helical" evidence="12">
    <location>
        <begin position="118"/>
        <end position="135"/>
    </location>
</feature>
<evidence type="ECO:0000256" key="4">
    <source>
        <dbReference type="ARBA" id="ARBA00022475"/>
    </source>
</evidence>
<dbReference type="Pfam" id="PF00474">
    <property type="entry name" value="SSF"/>
    <property type="match status" value="2"/>
</dbReference>
<keyword evidence="5 12" id="KW-0812">Transmembrane</keyword>
<evidence type="ECO:0000256" key="8">
    <source>
        <dbReference type="ARBA" id="ARBA00023053"/>
    </source>
</evidence>
<evidence type="ECO:0000256" key="2">
    <source>
        <dbReference type="ARBA" id="ARBA00006434"/>
    </source>
</evidence>
<dbReference type="AlphaFoldDB" id="A0A846WGI4"/>
<accession>A0A846WGI4</accession>
<keyword evidence="4" id="KW-1003">Cell membrane</keyword>
<dbReference type="GO" id="GO:0005886">
    <property type="term" value="C:plasma membrane"/>
    <property type="evidence" value="ECO:0007669"/>
    <property type="project" value="UniProtKB-SubCell"/>
</dbReference>
<dbReference type="Proteomes" id="UP000563898">
    <property type="component" value="Unassembled WGS sequence"/>
</dbReference>
<dbReference type="InterPro" id="IPR038377">
    <property type="entry name" value="Na/Glc_symporter_sf"/>
</dbReference>
<feature type="transmembrane region" description="Helical" evidence="12">
    <location>
        <begin position="493"/>
        <end position="513"/>
    </location>
</feature>
<evidence type="ECO:0000256" key="11">
    <source>
        <dbReference type="RuleBase" id="RU362091"/>
    </source>
</evidence>